<organism evidence="1">
    <name type="scientific">marine sediment metagenome</name>
    <dbReference type="NCBI Taxonomy" id="412755"/>
    <lineage>
        <taxon>unclassified sequences</taxon>
        <taxon>metagenomes</taxon>
        <taxon>ecological metagenomes</taxon>
    </lineage>
</organism>
<name>X1GZI7_9ZZZZ</name>
<protein>
    <submittedName>
        <fullName evidence="1">Uncharacterized protein</fullName>
    </submittedName>
</protein>
<proteinExistence type="predicted"/>
<dbReference type="EMBL" id="BARU01007711">
    <property type="protein sequence ID" value="GAH47004.1"/>
    <property type="molecule type" value="Genomic_DNA"/>
</dbReference>
<reference evidence="1" key="1">
    <citation type="journal article" date="2014" name="Front. Microbiol.">
        <title>High frequency of phylogenetically diverse reductive dehalogenase-homologous genes in deep subseafloor sedimentary metagenomes.</title>
        <authorList>
            <person name="Kawai M."/>
            <person name="Futagami T."/>
            <person name="Toyoda A."/>
            <person name="Takaki Y."/>
            <person name="Nishi S."/>
            <person name="Hori S."/>
            <person name="Arai W."/>
            <person name="Tsubouchi T."/>
            <person name="Morono Y."/>
            <person name="Uchiyama I."/>
            <person name="Ito T."/>
            <person name="Fujiyama A."/>
            <person name="Inagaki F."/>
            <person name="Takami H."/>
        </authorList>
    </citation>
    <scope>NUCLEOTIDE SEQUENCE</scope>
    <source>
        <strain evidence="1">Expedition CK06-06</strain>
    </source>
</reference>
<feature type="non-terminal residue" evidence="1">
    <location>
        <position position="1"/>
    </location>
</feature>
<sequence>LQKQLLRGHPLFLISLIRPKAGFEHHIQISKQT</sequence>
<comment type="caution">
    <text evidence="1">The sequence shown here is derived from an EMBL/GenBank/DDBJ whole genome shotgun (WGS) entry which is preliminary data.</text>
</comment>
<gene>
    <name evidence="1" type="ORF">S03H2_15191</name>
</gene>
<evidence type="ECO:0000313" key="1">
    <source>
        <dbReference type="EMBL" id="GAH47004.1"/>
    </source>
</evidence>
<accession>X1GZI7</accession>
<dbReference type="AlphaFoldDB" id="X1GZI7"/>